<dbReference type="AlphaFoldDB" id="A0AAV4XLG0"/>
<keyword evidence="2" id="KW-1185">Reference proteome</keyword>
<gene>
    <name evidence="1" type="ORF">CEXT_649021</name>
</gene>
<dbReference type="EMBL" id="BPLR01017926">
    <property type="protein sequence ID" value="GIY95529.1"/>
    <property type="molecule type" value="Genomic_DNA"/>
</dbReference>
<protein>
    <submittedName>
        <fullName evidence="1">Uncharacterized protein</fullName>
    </submittedName>
</protein>
<organism evidence="1 2">
    <name type="scientific">Caerostris extrusa</name>
    <name type="common">Bark spider</name>
    <name type="synonym">Caerostris bankana</name>
    <dbReference type="NCBI Taxonomy" id="172846"/>
    <lineage>
        <taxon>Eukaryota</taxon>
        <taxon>Metazoa</taxon>
        <taxon>Ecdysozoa</taxon>
        <taxon>Arthropoda</taxon>
        <taxon>Chelicerata</taxon>
        <taxon>Arachnida</taxon>
        <taxon>Araneae</taxon>
        <taxon>Araneomorphae</taxon>
        <taxon>Entelegynae</taxon>
        <taxon>Araneoidea</taxon>
        <taxon>Araneidae</taxon>
        <taxon>Caerostris</taxon>
    </lineage>
</organism>
<accession>A0AAV4XLG0</accession>
<comment type="caution">
    <text evidence="1">The sequence shown here is derived from an EMBL/GenBank/DDBJ whole genome shotgun (WGS) entry which is preliminary data.</text>
</comment>
<evidence type="ECO:0000313" key="1">
    <source>
        <dbReference type="EMBL" id="GIY95529.1"/>
    </source>
</evidence>
<sequence>MHQVITLGVNNVVAVSDNVTAMKLPLMTVVRLDYALYQIFKVTSILMKRCLKSSLSENQALVNRTVLALLFRCKIYRNLDGIPMLGSSITISYSQHHMLIDHEDSYLITDKCNPYIEASPSSDQTHQLQNP</sequence>
<proteinExistence type="predicted"/>
<reference evidence="1 2" key="1">
    <citation type="submission" date="2021-06" db="EMBL/GenBank/DDBJ databases">
        <title>Caerostris extrusa draft genome.</title>
        <authorList>
            <person name="Kono N."/>
            <person name="Arakawa K."/>
        </authorList>
    </citation>
    <scope>NUCLEOTIDE SEQUENCE [LARGE SCALE GENOMIC DNA]</scope>
</reference>
<evidence type="ECO:0000313" key="2">
    <source>
        <dbReference type="Proteomes" id="UP001054945"/>
    </source>
</evidence>
<dbReference type="Proteomes" id="UP001054945">
    <property type="component" value="Unassembled WGS sequence"/>
</dbReference>
<name>A0AAV4XLG0_CAEEX</name>